<accession>A0A067Q959</accession>
<evidence type="ECO:0000256" key="2">
    <source>
        <dbReference type="SAM" id="Phobius"/>
    </source>
</evidence>
<gene>
    <name evidence="3" type="ORF">JAAARDRAFT_192678</name>
</gene>
<keyword evidence="2" id="KW-0472">Membrane</keyword>
<evidence type="ECO:0000256" key="1">
    <source>
        <dbReference type="SAM" id="Coils"/>
    </source>
</evidence>
<feature type="coiled-coil region" evidence="1">
    <location>
        <begin position="46"/>
        <end position="83"/>
    </location>
</feature>
<proteinExistence type="predicted"/>
<name>A0A067Q959_9AGAM</name>
<dbReference type="AlphaFoldDB" id="A0A067Q959"/>
<keyword evidence="2" id="KW-0812">Transmembrane</keyword>
<dbReference type="InParanoid" id="A0A067Q959"/>
<keyword evidence="2" id="KW-1133">Transmembrane helix</keyword>
<organism evidence="3 4">
    <name type="scientific">Jaapia argillacea MUCL 33604</name>
    <dbReference type="NCBI Taxonomy" id="933084"/>
    <lineage>
        <taxon>Eukaryota</taxon>
        <taxon>Fungi</taxon>
        <taxon>Dikarya</taxon>
        <taxon>Basidiomycota</taxon>
        <taxon>Agaricomycotina</taxon>
        <taxon>Agaricomycetes</taxon>
        <taxon>Agaricomycetidae</taxon>
        <taxon>Jaapiales</taxon>
        <taxon>Jaapiaceae</taxon>
        <taxon>Jaapia</taxon>
    </lineage>
</organism>
<dbReference type="OrthoDB" id="3222645at2759"/>
<dbReference type="HOGENOM" id="CLU_031481_7_0_1"/>
<dbReference type="Proteomes" id="UP000027265">
    <property type="component" value="Unassembled WGS sequence"/>
</dbReference>
<evidence type="ECO:0000313" key="4">
    <source>
        <dbReference type="Proteomes" id="UP000027265"/>
    </source>
</evidence>
<dbReference type="STRING" id="933084.A0A067Q959"/>
<reference evidence="4" key="1">
    <citation type="journal article" date="2014" name="Proc. Natl. Acad. Sci. U.S.A.">
        <title>Extensive sampling of basidiomycete genomes demonstrates inadequacy of the white-rot/brown-rot paradigm for wood decay fungi.</title>
        <authorList>
            <person name="Riley R."/>
            <person name="Salamov A.A."/>
            <person name="Brown D.W."/>
            <person name="Nagy L.G."/>
            <person name="Floudas D."/>
            <person name="Held B.W."/>
            <person name="Levasseur A."/>
            <person name="Lombard V."/>
            <person name="Morin E."/>
            <person name="Otillar R."/>
            <person name="Lindquist E.A."/>
            <person name="Sun H."/>
            <person name="LaButti K.M."/>
            <person name="Schmutz J."/>
            <person name="Jabbour D."/>
            <person name="Luo H."/>
            <person name="Baker S.E."/>
            <person name="Pisabarro A.G."/>
            <person name="Walton J.D."/>
            <person name="Blanchette R.A."/>
            <person name="Henrissat B."/>
            <person name="Martin F."/>
            <person name="Cullen D."/>
            <person name="Hibbett D.S."/>
            <person name="Grigoriev I.V."/>
        </authorList>
    </citation>
    <scope>NUCLEOTIDE SEQUENCE [LARGE SCALE GENOMIC DNA]</scope>
    <source>
        <strain evidence="4">MUCL 33604</strain>
    </source>
</reference>
<keyword evidence="1" id="KW-0175">Coiled coil</keyword>
<dbReference type="EMBL" id="KL197716">
    <property type="protein sequence ID" value="KDQ59136.1"/>
    <property type="molecule type" value="Genomic_DNA"/>
</dbReference>
<evidence type="ECO:0000313" key="3">
    <source>
        <dbReference type="EMBL" id="KDQ59136.1"/>
    </source>
</evidence>
<keyword evidence="4" id="KW-1185">Reference proteome</keyword>
<protein>
    <submittedName>
        <fullName evidence="3">Uncharacterized protein</fullName>
    </submittedName>
</protein>
<sequence length="492" mass="56271">MSDKFYFPHLDWVYESPATKWIVFLLVEVLVLPSILMLERMFSSMRGKGETKLEALRTEIDRLTRESREKDRLLKETDETNRNLTAAVKESHQHAIKLEESLSRQKMKTADLEKDNVVLQGRVGDLDQQLAARVDDIRRLRGEGERERRGQEDLVEKYNQTIALLETRTSELRVTQQFLTQTDTLAGSEVVRLVEDLNTDIFQIVATMMDRFEFDKEHTIQGGDFDRVERARSWVARCLGPILLEGLTTTDDSAIIQVAIQGITTMCADWIVNMWHPEVSGEGRSMDRMCKDVYHSVQKNEVQAVAGRWRSMAHRHIWMIYGRSDIASRFSDILCDNLADVLVIAGCPESWEQVRTILRDEFKGKLQSIVELALRLNKVIKEETTSCDMESIWEVPGTQFDLGKMDDMDGDSPRAAKRRRMSLAAQVACTTELGLRRMVRVPATEDGPEGKVRWEETLLLKPKIALQSMMEGLPIREAGSSRSHSLARLSRG</sequence>
<feature type="transmembrane region" description="Helical" evidence="2">
    <location>
        <begin position="20"/>
        <end position="38"/>
    </location>
</feature>